<dbReference type="Pfam" id="PF14525">
    <property type="entry name" value="AraC_binding_2"/>
    <property type="match status" value="1"/>
</dbReference>
<keyword evidence="3" id="KW-0804">Transcription</keyword>
<evidence type="ECO:0000313" key="5">
    <source>
        <dbReference type="EMBL" id="MBR1134155.1"/>
    </source>
</evidence>
<dbReference type="EMBL" id="JAFCLK010000001">
    <property type="protein sequence ID" value="MBR1134155.1"/>
    <property type="molecule type" value="Genomic_DNA"/>
</dbReference>
<dbReference type="InterPro" id="IPR050204">
    <property type="entry name" value="AraC_XylS_family_regulators"/>
</dbReference>
<gene>
    <name evidence="5" type="ORF">JQ619_00075</name>
</gene>
<evidence type="ECO:0000256" key="3">
    <source>
        <dbReference type="ARBA" id="ARBA00023163"/>
    </source>
</evidence>
<dbReference type="InterPro" id="IPR035418">
    <property type="entry name" value="AraC-bd_2"/>
</dbReference>
<proteinExistence type="predicted"/>
<dbReference type="SUPFAM" id="SSF46689">
    <property type="entry name" value="Homeodomain-like"/>
    <property type="match status" value="1"/>
</dbReference>
<feature type="domain" description="HTH araC/xylS-type" evidence="4">
    <location>
        <begin position="219"/>
        <end position="320"/>
    </location>
</feature>
<dbReference type="PROSITE" id="PS01124">
    <property type="entry name" value="HTH_ARAC_FAMILY_2"/>
    <property type="match status" value="1"/>
</dbReference>
<reference evidence="6" key="1">
    <citation type="journal article" date="2021" name="ISME J.">
        <title>Evolutionary origin and ecological implication of a unique nif island in free-living Bradyrhizobium lineages.</title>
        <authorList>
            <person name="Tao J."/>
        </authorList>
    </citation>
    <scope>NUCLEOTIDE SEQUENCE [LARGE SCALE GENOMIC DNA]</scope>
    <source>
        <strain evidence="6">SZCCT0094</strain>
    </source>
</reference>
<accession>A0ABS5FYX5</accession>
<dbReference type="PRINTS" id="PR00032">
    <property type="entry name" value="HTHARAC"/>
</dbReference>
<dbReference type="Pfam" id="PF12833">
    <property type="entry name" value="HTH_18"/>
    <property type="match status" value="1"/>
</dbReference>
<comment type="caution">
    <text evidence="5">The sequence shown here is derived from an EMBL/GenBank/DDBJ whole genome shotgun (WGS) entry which is preliminary data.</text>
</comment>
<dbReference type="InterPro" id="IPR018062">
    <property type="entry name" value="HTH_AraC-typ_CS"/>
</dbReference>
<sequence length="338" mass="36978">MSDLNSRIVEFSTDHVPEHERAALWREHYGQVMLRVDFEPAPQVVFKARNRAMTLPGLQLFDAWATPARVSRSGCYLAHGADNVILAINRNGVAFVASGNESCELREGQAVLLSGADPCAFHRASPGRSFTLLVPRMAIEAADVSVEDAIMRPIPADRGALQLLDHYASWLMSSGDAIETQLLNLSIRHVQDLLALAIGPTADLGDTMRARGLRAARLKLAKAFILANSARHDLSIVVVADKLNVTPRYVQRLFEIDGTTFSAFLSGVRLTNAHRMLCDPACRSLAIASIAYDVGFGDLSHFNRSFRRQYGLTPREVRGDRVCGRALRLNACSGGAVE</sequence>
<dbReference type="RefSeq" id="WP_172239553.1">
    <property type="nucleotide sequence ID" value="NZ_JABFDP010000023.1"/>
</dbReference>
<keyword evidence="1" id="KW-0805">Transcription regulation</keyword>
<dbReference type="PANTHER" id="PTHR46796:SF6">
    <property type="entry name" value="ARAC SUBFAMILY"/>
    <property type="match status" value="1"/>
</dbReference>
<organism evidence="5 6">
    <name type="scientific">Bradyrhizobium denitrificans</name>
    <dbReference type="NCBI Taxonomy" id="2734912"/>
    <lineage>
        <taxon>Bacteria</taxon>
        <taxon>Pseudomonadati</taxon>
        <taxon>Pseudomonadota</taxon>
        <taxon>Alphaproteobacteria</taxon>
        <taxon>Hyphomicrobiales</taxon>
        <taxon>Nitrobacteraceae</taxon>
        <taxon>Bradyrhizobium</taxon>
    </lineage>
</organism>
<dbReference type="PROSITE" id="PS00041">
    <property type="entry name" value="HTH_ARAC_FAMILY_1"/>
    <property type="match status" value="1"/>
</dbReference>
<dbReference type="PANTHER" id="PTHR46796">
    <property type="entry name" value="HTH-TYPE TRANSCRIPTIONAL ACTIVATOR RHAS-RELATED"/>
    <property type="match status" value="1"/>
</dbReference>
<dbReference type="InterPro" id="IPR018060">
    <property type="entry name" value="HTH_AraC"/>
</dbReference>
<evidence type="ECO:0000256" key="2">
    <source>
        <dbReference type="ARBA" id="ARBA00023125"/>
    </source>
</evidence>
<dbReference type="SMART" id="SM00342">
    <property type="entry name" value="HTH_ARAC"/>
    <property type="match status" value="1"/>
</dbReference>
<dbReference type="Proteomes" id="UP001314635">
    <property type="component" value="Unassembled WGS sequence"/>
</dbReference>
<name>A0ABS5FYX5_9BRAD</name>
<evidence type="ECO:0000259" key="4">
    <source>
        <dbReference type="PROSITE" id="PS01124"/>
    </source>
</evidence>
<dbReference type="InterPro" id="IPR020449">
    <property type="entry name" value="Tscrpt_reg_AraC-type_HTH"/>
</dbReference>
<evidence type="ECO:0000256" key="1">
    <source>
        <dbReference type="ARBA" id="ARBA00023015"/>
    </source>
</evidence>
<protein>
    <submittedName>
        <fullName evidence="5">AraC family transcriptional regulator</fullName>
    </submittedName>
</protein>
<dbReference type="InterPro" id="IPR009057">
    <property type="entry name" value="Homeodomain-like_sf"/>
</dbReference>
<keyword evidence="2" id="KW-0238">DNA-binding</keyword>
<keyword evidence="6" id="KW-1185">Reference proteome</keyword>
<dbReference type="Gene3D" id="1.10.10.60">
    <property type="entry name" value="Homeodomain-like"/>
    <property type="match status" value="1"/>
</dbReference>
<evidence type="ECO:0000313" key="6">
    <source>
        <dbReference type="Proteomes" id="UP001314635"/>
    </source>
</evidence>